<dbReference type="AlphaFoldDB" id="A0A212KCZ4"/>
<feature type="transmembrane region" description="Helical" evidence="8">
    <location>
        <begin position="351"/>
        <end position="376"/>
    </location>
</feature>
<keyword evidence="7 8" id="KW-0472">Membrane</keyword>
<dbReference type="PRINTS" id="PR00173">
    <property type="entry name" value="EDTRNSPORT"/>
</dbReference>
<dbReference type="InterPro" id="IPR001991">
    <property type="entry name" value="Na-dicarboxylate_symporter"/>
</dbReference>
<proteinExistence type="predicted"/>
<sequence length="440" mass="45766">MAAQTSGKSGFLGWYFGSNLLVRIMIGLLLGAIVGIALAFSDPGTAQTFVGYTKFLGDIFIRLLQMIVVPVIFLSLIAGAASIAPAELGRVGAKTLLYYLILVIVAITIGLVLANIFKPGDGLNLTGAADLQGKASNAPPLSTVLLAIIPTNIIDSLAKAAVLPIIFFALCFGVGLSYLRDSKDADLSRKGAMLFDIISAGAEVMYKIVRGIMEYAPIGVFFLIAGVFAVQGPKVIGPLVFVMALAYVGYIIHVIVGFGGSLTLFGLNFITFLRGAQEAMITAFVTRSSNATLPISLRVSEENLGVPRSISSFTLPIGATINMDGTAIYLAIGSMFIGFAVGKPLSMDQQLVVMITATLGAIGAAGVPGAGALMMLLVLESVGLKVEAGTAVAAAYAMILGVDTVFDMGRTCLNVTGDIVAATVVSKTEGELDMSKWKKA</sequence>
<feature type="transmembrane region" description="Helical" evidence="8">
    <location>
        <begin position="215"/>
        <end position="232"/>
    </location>
</feature>
<dbReference type="GO" id="GO:0015293">
    <property type="term" value="F:symporter activity"/>
    <property type="evidence" value="ECO:0007669"/>
    <property type="project" value="UniProtKB-KW"/>
</dbReference>
<dbReference type="GO" id="GO:0006835">
    <property type="term" value="P:dicarboxylic acid transport"/>
    <property type="evidence" value="ECO:0007669"/>
    <property type="project" value="UniProtKB-ARBA"/>
</dbReference>
<accession>A0A212KCZ4</accession>
<feature type="transmembrane region" description="Helical" evidence="8">
    <location>
        <begin position="239"/>
        <end position="265"/>
    </location>
</feature>
<evidence type="ECO:0000256" key="2">
    <source>
        <dbReference type="ARBA" id="ARBA00022448"/>
    </source>
</evidence>
<dbReference type="Pfam" id="PF00375">
    <property type="entry name" value="SDF"/>
    <property type="match status" value="1"/>
</dbReference>
<dbReference type="GO" id="GO:0005886">
    <property type="term" value="C:plasma membrane"/>
    <property type="evidence" value="ECO:0007669"/>
    <property type="project" value="UniProtKB-SubCell"/>
</dbReference>
<keyword evidence="2" id="KW-0813">Transport</keyword>
<comment type="subcellular location">
    <subcellularLocation>
        <location evidence="1">Cell membrane</location>
        <topology evidence="1">Multi-pass membrane protein</topology>
    </subcellularLocation>
</comment>
<evidence type="ECO:0000313" key="9">
    <source>
        <dbReference type="EMBL" id="SBW09478.1"/>
    </source>
</evidence>
<evidence type="ECO:0000256" key="6">
    <source>
        <dbReference type="ARBA" id="ARBA00022989"/>
    </source>
</evidence>
<reference evidence="9" key="1">
    <citation type="submission" date="2016-04" db="EMBL/GenBank/DDBJ databases">
        <authorList>
            <person name="Evans L.H."/>
            <person name="Alamgir A."/>
            <person name="Owens N."/>
            <person name="Weber N.D."/>
            <person name="Virtaneva K."/>
            <person name="Barbian K."/>
            <person name="Babar A."/>
            <person name="Rosenke K."/>
        </authorList>
    </citation>
    <scope>NUCLEOTIDE SEQUENCE</scope>
    <source>
        <strain evidence="9">86</strain>
    </source>
</reference>
<feature type="transmembrane region" description="Helical" evidence="8">
    <location>
        <begin position="313"/>
        <end position="339"/>
    </location>
</feature>
<gene>
    <name evidence="9" type="ORF">KL86DPRO_50182</name>
</gene>
<keyword evidence="4 8" id="KW-0812">Transmembrane</keyword>
<dbReference type="PANTHER" id="PTHR42865:SF7">
    <property type="entry name" value="PROTON_GLUTAMATE-ASPARTATE SYMPORTER"/>
    <property type="match status" value="1"/>
</dbReference>
<dbReference type="SUPFAM" id="SSF118215">
    <property type="entry name" value="Proton glutamate symport protein"/>
    <property type="match status" value="1"/>
</dbReference>
<evidence type="ECO:0000256" key="3">
    <source>
        <dbReference type="ARBA" id="ARBA00022475"/>
    </source>
</evidence>
<evidence type="ECO:0000256" key="4">
    <source>
        <dbReference type="ARBA" id="ARBA00022692"/>
    </source>
</evidence>
<dbReference type="FunFam" id="1.10.3860.10:FF:000001">
    <property type="entry name" value="C4-dicarboxylate transport protein"/>
    <property type="match status" value="1"/>
</dbReference>
<dbReference type="EMBL" id="FLUQ01000005">
    <property type="protein sequence ID" value="SBW09478.1"/>
    <property type="molecule type" value="Genomic_DNA"/>
</dbReference>
<name>A0A212KCZ4_9DELT</name>
<keyword evidence="6 8" id="KW-1133">Transmembrane helix</keyword>
<keyword evidence="3" id="KW-1003">Cell membrane</keyword>
<feature type="transmembrane region" description="Helical" evidence="8">
    <location>
        <begin position="20"/>
        <end position="40"/>
    </location>
</feature>
<protein>
    <submittedName>
        <fullName evidence="9">Sodium:dicarboxylate symporter</fullName>
    </submittedName>
</protein>
<feature type="transmembrane region" description="Helical" evidence="8">
    <location>
        <begin position="96"/>
        <end position="117"/>
    </location>
</feature>
<evidence type="ECO:0000256" key="7">
    <source>
        <dbReference type="ARBA" id="ARBA00023136"/>
    </source>
</evidence>
<feature type="transmembrane region" description="Helical" evidence="8">
    <location>
        <begin position="60"/>
        <end position="84"/>
    </location>
</feature>
<evidence type="ECO:0000256" key="8">
    <source>
        <dbReference type="SAM" id="Phobius"/>
    </source>
</evidence>
<dbReference type="InterPro" id="IPR036458">
    <property type="entry name" value="Na:dicarbo_symporter_sf"/>
</dbReference>
<evidence type="ECO:0000256" key="5">
    <source>
        <dbReference type="ARBA" id="ARBA00022847"/>
    </source>
</evidence>
<evidence type="ECO:0000256" key="1">
    <source>
        <dbReference type="ARBA" id="ARBA00004651"/>
    </source>
</evidence>
<dbReference type="Gene3D" id="1.10.3860.10">
    <property type="entry name" value="Sodium:dicarboxylate symporter"/>
    <property type="match status" value="1"/>
</dbReference>
<organism evidence="9">
    <name type="scientific">uncultured delta proteobacterium</name>
    <dbReference type="NCBI Taxonomy" id="34034"/>
    <lineage>
        <taxon>Bacteria</taxon>
        <taxon>Deltaproteobacteria</taxon>
        <taxon>environmental samples</taxon>
    </lineage>
</organism>
<keyword evidence="5" id="KW-0769">Symport</keyword>
<feature type="transmembrane region" description="Helical" evidence="8">
    <location>
        <begin position="160"/>
        <end position="179"/>
    </location>
</feature>
<dbReference type="PANTHER" id="PTHR42865">
    <property type="entry name" value="PROTON/GLUTAMATE-ASPARTATE SYMPORTER"/>
    <property type="match status" value="1"/>
</dbReference>